<dbReference type="InterPro" id="IPR002775">
    <property type="entry name" value="DNA/RNA-bd_Alba-like"/>
</dbReference>
<sequence>MEESIVYVGSKPILAYVTAIMTAFGGNPEKVIVKARGRSISTAVDAAEVTKN</sequence>
<evidence type="ECO:0000259" key="1">
    <source>
        <dbReference type="Pfam" id="PF01918"/>
    </source>
</evidence>
<dbReference type="SUPFAM" id="SSF82704">
    <property type="entry name" value="AlbA-like"/>
    <property type="match status" value="1"/>
</dbReference>
<dbReference type="AlphaFoldDB" id="X1J0M3"/>
<dbReference type="Pfam" id="PF01918">
    <property type="entry name" value="Alba"/>
    <property type="match status" value="1"/>
</dbReference>
<comment type="caution">
    <text evidence="2">The sequence shown here is derived from an EMBL/GenBank/DDBJ whole genome shotgun (WGS) entry which is preliminary data.</text>
</comment>
<reference evidence="2" key="1">
    <citation type="journal article" date="2014" name="Front. Microbiol.">
        <title>High frequency of phylogenetically diverse reductive dehalogenase-homologous genes in deep subseafloor sedimentary metagenomes.</title>
        <authorList>
            <person name="Kawai M."/>
            <person name="Futagami T."/>
            <person name="Toyoda A."/>
            <person name="Takaki Y."/>
            <person name="Nishi S."/>
            <person name="Hori S."/>
            <person name="Arai W."/>
            <person name="Tsubouchi T."/>
            <person name="Morono Y."/>
            <person name="Uchiyama I."/>
            <person name="Ito T."/>
            <person name="Fujiyama A."/>
            <person name="Inagaki F."/>
            <person name="Takami H."/>
        </authorList>
    </citation>
    <scope>NUCLEOTIDE SEQUENCE</scope>
    <source>
        <strain evidence="2">Expedition CK06-06</strain>
    </source>
</reference>
<evidence type="ECO:0000313" key="2">
    <source>
        <dbReference type="EMBL" id="GAH88256.1"/>
    </source>
</evidence>
<organism evidence="2">
    <name type="scientific">marine sediment metagenome</name>
    <dbReference type="NCBI Taxonomy" id="412755"/>
    <lineage>
        <taxon>unclassified sequences</taxon>
        <taxon>metagenomes</taxon>
        <taxon>ecological metagenomes</taxon>
    </lineage>
</organism>
<accession>X1J0M3</accession>
<name>X1J0M3_9ZZZZ</name>
<dbReference type="Gene3D" id="3.30.110.20">
    <property type="entry name" value="Alba-like domain"/>
    <property type="match status" value="1"/>
</dbReference>
<dbReference type="InterPro" id="IPR036882">
    <property type="entry name" value="Alba-like_dom_sf"/>
</dbReference>
<dbReference type="GO" id="GO:0003676">
    <property type="term" value="F:nucleic acid binding"/>
    <property type="evidence" value="ECO:0007669"/>
    <property type="project" value="InterPro"/>
</dbReference>
<protein>
    <recommendedName>
        <fullName evidence="1">DNA/RNA-binding protein Alba-like domain-containing protein</fullName>
    </recommendedName>
</protein>
<feature type="non-terminal residue" evidence="2">
    <location>
        <position position="52"/>
    </location>
</feature>
<dbReference type="EMBL" id="BARU01042781">
    <property type="protein sequence ID" value="GAH88256.1"/>
    <property type="molecule type" value="Genomic_DNA"/>
</dbReference>
<gene>
    <name evidence="2" type="ORF">S03H2_65663</name>
</gene>
<proteinExistence type="predicted"/>
<feature type="domain" description="DNA/RNA-binding protein Alba-like" evidence="1">
    <location>
        <begin position="5"/>
        <end position="52"/>
    </location>
</feature>